<evidence type="ECO:0000256" key="2">
    <source>
        <dbReference type="ARBA" id="ARBA00004236"/>
    </source>
</evidence>
<accession>A0ABW1D378</accession>
<evidence type="ECO:0000256" key="6">
    <source>
        <dbReference type="ARBA" id="ARBA00023015"/>
    </source>
</evidence>
<organism evidence="14 15">
    <name type="scientific">Nonomuraea insulae</name>
    <dbReference type="NCBI Taxonomy" id="1616787"/>
    <lineage>
        <taxon>Bacteria</taxon>
        <taxon>Bacillati</taxon>
        <taxon>Actinomycetota</taxon>
        <taxon>Actinomycetes</taxon>
        <taxon>Streptosporangiales</taxon>
        <taxon>Streptosporangiaceae</taxon>
        <taxon>Nonomuraea</taxon>
    </lineage>
</organism>
<evidence type="ECO:0000256" key="4">
    <source>
        <dbReference type="ARBA" id="ARBA00022692"/>
    </source>
</evidence>
<keyword evidence="8" id="KW-0804">Transcription</keyword>
<evidence type="ECO:0000256" key="11">
    <source>
        <dbReference type="SAM" id="MobiDB-lite"/>
    </source>
</evidence>
<dbReference type="PANTHER" id="PTHR37461">
    <property type="entry name" value="ANTI-SIGMA-K FACTOR RSKA"/>
    <property type="match status" value="1"/>
</dbReference>
<evidence type="ECO:0000259" key="13">
    <source>
        <dbReference type="Pfam" id="PF10099"/>
    </source>
</evidence>
<evidence type="ECO:0000256" key="9">
    <source>
        <dbReference type="ARBA" id="ARBA00029829"/>
    </source>
</evidence>
<reference evidence="15" key="1">
    <citation type="journal article" date="2019" name="Int. J. Syst. Evol. Microbiol.">
        <title>The Global Catalogue of Microorganisms (GCM) 10K type strain sequencing project: providing services to taxonomists for standard genome sequencing and annotation.</title>
        <authorList>
            <consortium name="The Broad Institute Genomics Platform"/>
            <consortium name="The Broad Institute Genome Sequencing Center for Infectious Disease"/>
            <person name="Wu L."/>
            <person name="Ma J."/>
        </authorList>
    </citation>
    <scope>NUCLEOTIDE SEQUENCE [LARGE SCALE GENOMIC DNA]</scope>
    <source>
        <strain evidence="15">CCUG 53903</strain>
    </source>
</reference>
<keyword evidence="5 12" id="KW-1133">Transmembrane helix</keyword>
<dbReference type="Proteomes" id="UP001596058">
    <property type="component" value="Unassembled WGS sequence"/>
</dbReference>
<protein>
    <recommendedName>
        <fullName evidence="10">Regulator of SigK</fullName>
    </recommendedName>
    <alternativeName>
        <fullName evidence="9">Sigma-K anti-sigma factor RskA</fullName>
    </alternativeName>
</protein>
<evidence type="ECO:0000313" key="15">
    <source>
        <dbReference type="Proteomes" id="UP001596058"/>
    </source>
</evidence>
<evidence type="ECO:0000256" key="8">
    <source>
        <dbReference type="ARBA" id="ARBA00023163"/>
    </source>
</evidence>
<dbReference type="Pfam" id="PF10099">
    <property type="entry name" value="RskA_C"/>
    <property type="match status" value="1"/>
</dbReference>
<feature type="transmembrane region" description="Helical" evidence="12">
    <location>
        <begin position="140"/>
        <end position="160"/>
    </location>
</feature>
<dbReference type="InterPro" id="IPR051474">
    <property type="entry name" value="Anti-sigma-K/W_factor"/>
</dbReference>
<keyword evidence="7 12" id="KW-0472">Membrane</keyword>
<evidence type="ECO:0000256" key="3">
    <source>
        <dbReference type="ARBA" id="ARBA00022475"/>
    </source>
</evidence>
<evidence type="ECO:0000256" key="1">
    <source>
        <dbReference type="ARBA" id="ARBA00004167"/>
    </source>
</evidence>
<keyword evidence="3" id="KW-1003">Cell membrane</keyword>
<proteinExistence type="predicted"/>
<feature type="compositionally biased region" description="Basic and acidic residues" evidence="11">
    <location>
        <begin position="74"/>
        <end position="86"/>
    </location>
</feature>
<comment type="caution">
    <text evidence="14">The sequence shown here is derived from an EMBL/GenBank/DDBJ whole genome shotgun (WGS) entry which is preliminary data.</text>
</comment>
<dbReference type="InterPro" id="IPR041916">
    <property type="entry name" value="Anti_sigma_zinc_sf"/>
</dbReference>
<evidence type="ECO:0000313" key="14">
    <source>
        <dbReference type="EMBL" id="MFC5832246.1"/>
    </source>
</evidence>
<keyword evidence="4 12" id="KW-0812">Transmembrane</keyword>
<evidence type="ECO:0000256" key="10">
    <source>
        <dbReference type="ARBA" id="ARBA00030803"/>
    </source>
</evidence>
<evidence type="ECO:0000256" key="5">
    <source>
        <dbReference type="ARBA" id="ARBA00022989"/>
    </source>
</evidence>
<keyword evidence="6" id="KW-0805">Transcription regulation</keyword>
<feature type="region of interest" description="Disordered" evidence="11">
    <location>
        <begin position="67"/>
        <end position="111"/>
    </location>
</feature>
<dbReference type="EMBL" id="JBHSPA010000073">
    <property type="protein sequence ID" value="MFC5832246.1"/>
    <property type="molecule type" value="Genomic_DNA"/>
</dbReference>
<evidence type="ECO:0000256" key="12">
    <source>
        <dbReference type="SAM" id="Phobius"/>
    </source>
</evidence>
<feature type="domain" description="Anti-sigma K factor RskA C-terminal" evidence="13">
    <location>
        <begin position="144"/>
        <end position="280"/>
    </location>
</feature>
<keyword evidence="15" id="KW-1185">Reference proteome</keyword>
<dbReference type="Gene3D" id="1.10.10.1320">
    <property type="entry name" value="Anti-sigma factor, zinc-finger domain"/>
    <property type="match status" value="1"/>
</dbReference>
<sequence>MKEELHTLSGAYAVHALPYAEWVLFEEHLHTCPGCSAEVRNLRETAARLAEAVAEQPPARLRGRLLHAAHRSRRPEDLPEQGRDDSPTVWRPPQERRPLALPPDAPTLSLPQEPAFRMAPEIAATPEAGNVVPLRRRTRLTAALAAVSAAAAIALGVVAFDARRDLGEASTRNEELVAVLAAPDAETMRQPVTTGGMGTVVISRGRGRMVFTSSGLAGLPESKTYELWLMGPDGPRPGGLVERRADGVSAPMVLAPLNREDHVALTVEPAEGSDRPTTQAIMLAELPEA</sequence>
<dbReference type="InterPro" id="IPR018764">
    <property type="entry name" value="RskA_C"/>
</dbReference>
<comment type="subcellular location">
    <subcellularLocation>
        <location evidence="2">Cell membrane</location>
    </subcellularLocation>
    <subcellularLocation>
        <location evidence="1">Membrane</location>
        <topology evidence="1">Single-pass membrane protein</topology>
    </subcellularLocation>
</comment>
<dbReference type="RefSeq" id="WP_379521697.1">
    <property type="nucleotide sequence ID" value="NZ_JBHSPA010000073.1"/>
</dbReference>
<evidence type="ECO:0000256" key="7">
    <source>
        <dbReference type="ARBA" id="ARBA00023136"/>
    </source>
</evidence>
<name>A0ABW1D378_9ACTN</name>
<gene>
    <name evidence="14" type="ORF">ACFPZ3_51070</name>
</gene>
<dbReference type="PANTHER" id="PTHR37461:SF1">
    <property type="entry name" value="ANTI-SIGMA-K FACTOR RSKA"/>
    <property type="match status" value="1"/>
</dbReference>